<feature type="region of interest" description="Disordered" evidence="1">
    <location>
        <begin position="1"/>
        <end position="27"/>
    </location>
</feature>
<name>A0A811USQ3_CERCA</name>
<reference evidence="3" key="1">
    <citation type="submission" date="2020-11" db="EMBL/GenBank/DDBJ databases">
        <authorList>
            <person name="Whitehead M."/>
        </authorList>
    </citation>
    <scope>NUCLEOTIDE SEQUENCE</scope>
    <source>
        <strain evidence="3">EGII</strain>
    </source>
</reference>
<feature type="transmembrane region" description="Helical" evidence="2">
    <location>
        <begin position="45"/>
        <end position="63"/>
    </location>
</feature>
<evidence type="ECO:0000256" key="2">
    <source>
        <dbReference type="SAM" id="Phobius"/>
    </source>
</evidence>
<evidence type="ECO:0000313" key="3">
    <source>
        <dbReference type="EMBL" id="CAD7002189.1"/>
    </source>
</evidence>
<dbReference type="EMBL" id="CAJHJT010000026">
    <property type="protein sequence ID" value="CAD7002189.1"/>
    <property type="molecule type" value="Genomic_DNA"/>
</dbReference>
<keyword evidence="2" id="KW-0812">Transmembrane</keyword>
<accession>A0A811USQ3</accession>
<proteinExistence type="predicted"/>
<dbReference type="Proteomes" id="UP000606786">
    <property type="component" value="Unassembled WGS sequence"/>
</dbReference>
<protein>
    <submittedName>
        <fullName evidence="3">(Mediterranean fruit fly) hypothetical protein</fullName>
    </submittedName>
</protein>
<gene>
    <name evidence="3" type="ORF">CCAP1982_LOCUS10677</name>
</gene>
<organism evidence="3 4">
    <name type="scientific">Ceratitis capitata</name>
    <name type="common">Mediterranean fruit fly</name>
    <name type="synonym">Tephritis capitata</name>
    <dbReference type="NCBI Taxonomy" id="7213"/>
    <lineage>
        <taxon>Eukaryota</taxon>
        <taxon>Metazoa</taxon>
        <taxon>Ecdysozoa</taxon>
        <taxon>Arthropoda</taxon>
        <taxon>Hexapoda</taxon>
        <taxon>Insecta</taxon>
        <taxon>Pterygota</taxon>
        <taxon>Neoptera</taxon>
        <taxon>Endopterygota</taxon>
        <taxon>Diptera</taxon>
        <taxon>Brachycera</taxon>
        <taxon>Muscomorpha</taxon>
        <taxon>Tephritoidea</taxon>
        <taxon>Tephritidae</taxon>
        <taxon>Ceratitis</taxon>
        <taxon>Ceratitis</taxon>
    </lineage>
</organism>
<keyword evidence="2" id="KW-0472">Membrane</keyword>
<keyword evidence="4" id="KW-1185">Reference proteome</keyword>
<comment type="caution">
    <text evidence="3">The sequence shown here is derived from an EMBL/GenBank/DDBJ whole genome shotgun (WGS) entry which is preliminary data.</text>
</comment>
<keyword evidence="2" id="KW-1133">Transmembrane helix</keyword>
<sequence>MKITQQPTAHPLMRSEAGGTQSNSHLLKSSHNNCSEFLKQIKMAGFSNAMYFVFLFLLIYWNVQMALKWEGYVADQQAMQMENVTFFWASDIDILKNFNICKNI</sequence>
<evidence type="ECO:0000313" key="4">
    <source>
        <dbReference type="Proteomes" id="UP000606786"/>
    </source>
</evidence>
<dbReference type="AlphaFoldDB" id="A0A811USQ3"/>
<evidence type="ECO:0000256" key="1">
    <source>
        <dbReference type="SAM" id="MobiDB-lite"/>
    </source>
</evidence>